<dbReference type="GO" id="GO:0000723">
    <property type="term" value="P:telomere maintenance"/>
    <property type="evidence" value="ECO:0007669"/>
    <property type="project" value="InterPro"/>
</dbReference>
<sequence>MTSPEWESAWKIANETGNNLFLTGKAGTGKTTFLRQLKKESKKRIIVVAPTGIAAINARGVTIHSFFQLPFSPYVPGTHTGNQQQQHYRFGKEKLRIIRGADIMVIDEVSMVRADLLDAIDDALRRLRRSDKPFGGMQMLLIGDLEQLAPVVREEEWRMLSQYYASPYFFDSRALKATDYATIELKQVFRQDDMHFVELLNKIRSKNIDDEALSTLNSRCIPNFKPRKEDGYIRLTTHNSFAQATNDREMEALPTKPYTYTATVEGDFPELSYPTDGKLTLKMGAQVMFVKNDSSAAKLFYNGMIGEVCAINEKGFSVRPADRDGVIDVERETWQNCKYRINAETNEIEEKVEGTFSQFPVKAAWAITIHKSQGLTFSHAIIDAHASFTHGQTYVALSRCKTLQGMVLAAPITRSSLISDSTVDAYTREIRNGIPTESDVERMRRAYTTSLITRLFDFKPLGVALANITRVIDEHLYKAYPDLLQQYKVALETFKSDVETVAARFKMQYERMAAVTKETAGGCVGDELQGRITKGAVYFLEKTTTISDLLKKSELATNNKQTAKQVANAKELLAEALIMKTGMLEYARNEKFSVDGYLTHKAALLLGDNRQGAAAERKRTKTATAAKADIPEDATHPLLFETLKQWRYVKATEAGLPAYCILTTKALTGIACLLPTDIHTLMTIPQIGRVKAEKYGEEIVNMVWKYRETIFSKDQGL</sequence>
<dbReference type="FunFam" id="3.40.50.300:FF:001498">
    <property type="entry name" value="ATP-dependent DNA helicase"/>
    <property type="match status" value="1"/>
</dbReference>
<comment type="caution">
    <text evidence="2">The sequence shown here is derived from an EMBL/GenBank/DDBJ whole genome shotgun (WGS) entry which is preliminary data.</text>
</comment>
<dbReference type="InterPro" id="IPR002121">
    <property type="entry name" value="HRDC_dom"/>
</dbReference>
<dbReference type="EMBL" id="JXQK01000003">
    <property type="protein sequence ID" value="KIP64999.1"/>
    <property type="molecule type" value="Genomic_DNA"/>
</dbReference>
<organism evidence="2 3">
    <name type="scientific">Prevotella pectinovora</name>
    <dbReference type="NCBI Taxonomy" id="1602169"/>
    <lineage>
        <taxon>Bacteria</taxon>
        <taxon>Pseudomonadati</taxon>
        <taxon>Bacteroidota</taxon>
        <taxon>Bacteroidia</taxon>
        <taxon>Bacteroidales</taxon>
        <taxon>Prevotellaceae</taxon>
        <taxon>Prevotella</taxon>
    </lineage>
</organism>
<reference evidence="2 3" key="1">
    <citation type="submission" date="2015-01" db="EMBL/GenBank/DDBJ databases">
        <title>Comparative genomics of non-oral Prevotella species.</title>
        <authorList>
            <person name="Accetto T."/>
            <person name="Nograsek B."/>
            <person name="Avgustin G."/>
        </authorList>
    </citation>
    <scope>NUCLEOTIDE SEQUENCE [LARGE SCALE GENOMIC DNA]</scope>
    <source>
        <strain evidence="2 3">P5-119</strain>
    </source>
</reference>
<name>A0A0D0IXA9_9BACT</name>
<dbReference type="InterPro" id="IPR044876">
    <property type="entry name" value="HRDC_dom_sf"/>
</dbReference>
<dbReference type="GO" id="GO:0006281">
    <property type="term" value="P:DNA repair"/>
    <property type="evidence" value="ECO:0007669"/>
    <property type="project" value="InterPro"/>
</dbReference>
<evidence type="ECO:0000259" key="1">
    <source>
        <dbReference type="PROSITE" id="PS50967"/>
    </source>
</evidence>
<dbReference type="SMART" id="SM00382">
    <property type="entry name" value="AAA"/>
    <property type="match status" value="1"/>
</dbReference>
<dbReference type="InterPro" id="IPR051055">
    <property type="entry name" value="PIF1_helicase"/>
</dbReference>
<dbReference type="InterPro" id="IPR010285">
    <property type="entry name" value="DNA_helicase_pif1-like_DEAD"/>
</dbReference>
<dbReference type="CDD" id="cd18809">
    <property type="entry name" value="SF1_C_RecD"/>
    <property type="match status" value="1"/>
</dbReference>
<dbReference type="Proteomes" id="UP000032046">
    <property type="component" value="Unassembled WGS sequence"/>
</dbReference>
<accession>A0A0D0IXA9</accession>
<evidence type="ECO:0000313" key="3">
    <source>
        <dbReference type="Proteomes" id="UP000032046"/>
    </source>
</evidence>
<dbReference type="InterPro" id="IPR010997">
    <property type="entry name" value="HRDC-like_sf"/>
</dbReference>
<dbReference type="SUPFAM" id="SSF52540">
    <property type="entry name" value="P-loop containing nucleoside triphosphate hydrolases"/>
    <property type="match status" value="2"/>
</dbReference>
<gene>
    <name evidence="2" type="ORF">ST44_00060</name>
</gene>
<dbReference type="Gene3D" id="3.40.50.300">
    <property type="entry name" value="P-loop containing nucleotide triphosphate hydrolases"/>
    <property type="match status" value="2"/>
</dbReference>
<keyword evidence="3" id="KW-1185">Reference proteome</keyword>
<dbReference type="SUPFAM" id="SSF47819">
    <property type="entry name" value="HRDC-like"/>
    <property type="match status" value="1"/>
</dbReference>
<dbReference type="STRING" id="1602171.ST44_00060"/>
<dbReference type="PANTHER" id="PTHR47642">
    <property type="entry name" value="ATP-DEPENDENT DNA HELICASE"/>
    <property type="match status" value="1"/>
</dbReference>
<dbReference type="AlphaFoldDB" id="A0A0D0IXA9"/>
<dbReference type="GO" id="GO:0003676">
    <property type="term" value="F:nucleic acid binding"/>
    <property type="evidence" value="ECO:0007669"/>
    <property type="project" value="InterPro"/>
</dbReference>
<feature type="domain" description="HRDC" evidence="1">
    <location>
        <begin position="633"/>
        <end position="713"/>
    </location>
</feature>
<evidence type="ECO:0000313" key="2">
    <source>
        <dbReference type="EMBL" id="KIP64999.1"/>
    </source>
</evidence>
<dbReference type="Pfam" id="PF00570">
    <property type="entry name" value="HRDC"/>
    <property type="match status" value="1"/>
</dbReference>
<dbReference type="Gene3D" id="1.10.150.80">
    <property type="entry name" value="HRDC domain"/>
    <property type="match status" value="1"/>
</dbReference>
<protein>
    <recommendedName>
        <fullName evidence="1">HRDC domain-containing protein</fullName>
    </recommendedName>
</protein>
<dbReference type="InterPro" id="IPR003593">
    <property type="entry name" value="AAA+_ATPase"/>
</dbReference>
<dbReference type="GO" id="GO:0003678">
    <property type="term" value="F:DNA helicase activity"/>
    <property type="evidence" value="ECO:0007669"/>
    <property type="project" value="InterPro"/>
</dbReference>
<dbReference type="PROSITE" id="PS50967">
    <property type="entry name" value="HRDC"/>
    <property type="match status" value="1"/>
</dbReference>
<dbReference type="GO" id="GO:0000166">
    <property type="term" value="F:nucleotide binding"/>
    <property type="evidence" value="ECO:0007669"/>
    <property type="project" value="InterPro"/>
</dbReference>
<proteinExistence type="predicted"/>
<dbReference type="Pfam" id="PF05970">
    <property type="entry name" value="PIF1"/>
    <property type="match status" value="1"/>
</dbReference>
<dbReference type="InterPro" id="IPR027417">
    <property type="entry name" value="P-loop_NTPase"/>
</dbReference>
<dbReference type="SMART" id="SM00341">
    <property type="entry name" value="HRDC"/>
    <property type="match status" value="1"/>
</dbReference>